<evidence type="ECO:0000313" key="1">
    <source>
        <dbReference type="EMBL" id="VFU11154.1"/>
    </source>
</evidence>
<dbReference type="Proteomes" id="UP000294360">
    <property type="component" value="Chromosome"/>
</dbReference>
<organism evidence="1 2">
    <name type="scientific">Methylocella tundrae</name>
    <dbReference type="NCBI Taxonomy" id="227605"/>
    <lineage>
        <taxon>Bacteria</taxon>
        <taxon>Pseudomonadati</taxon>
        <taxon>Pseudomonadota</taxon>
        <taxon>Alphaproteobacteria</taxon>
        <taxon>Hyphomicrobiales</taxon>
        <taxon>Beijerinckiaceae</taxon>
        <taxon>Methylocella</taxon>
    </lineage>
</organism>
<dbReference type="EMBL" id="LR536450">
    <property type="protein sequence ID" value="VFU11154.1"/>
    <property type="molecule type" value="Genomic_DNA"/>
</dbReference>
<dbReference type="RefSeq" id="WP_166796009.1">
    <property type="nucleotide sequence ID" value="NZ_LR536450.1"/>
</dbReference>
<sequence>MRDRVFDSEDDAAQFIAIVKANDPNDDFIYVISGDQRNAGKYIIEIFGEDGRPLGRV</sequence>
<name>A0A4V6IND8_METTU</name>
<accession>A0A4V6IND8</accession>
<gene>
    <name evidence="1" type="ORF">MTUNDRAET4_4273</name>
</gene>
<dbReference type="KEGG" id="mtun:MTUNDRAET4_4273"/>
<evidence type="ECO:0000313" key="2">
    <source>
        <dbReference type="Proteomes" id="UP000294360"/>
    </source>
</evidence>
<proteinExistence type="predicted"/>
<dbReference type="AlphaFoldDB" id="A0A4V6IND8"/>
<reference evidence="1 2" key="1">
    <citation type="submission" date="2019-03" db="EMBL/GenBank/DDBJ databases">
        <authorList>
            <person name="Kox A.R. M."/>
        </authorList>
    </citation>
    <scope>NUCLEOTIDE SEQUENCE [LARGE SCALE GENOMIC DNA]</scope>
    <source>
        <strain evidence="1">MTUNDRAET4 annotated genome</strain>
    </source>
</reference>
<protein>
    <submittedName>
        <fullName evidence="1">Uncharacterized protein</fullName>
    </submittedName>
</protein>